<dbReference type="STRING" id="1353952.A0A165ETG1"/>
<feature type="region of interest" description="Disordered" evidence="2">
    <location>
        <begin position="558"/>
        <end position="720"/>
    </location>
</feature>
<dbReference type="Proteomes" id="UP000076842">
    <property type="component" value="Unassembled WGS sequence"/>
</dbReference>
<reference evidence="3 4" key="1">
    <citation type="journal article" date="2016" name="Mol. Biol. Evol.">
        <title>Comparative Genomics of Early-Diverging Mushroom-Forming Fungi Provides Insights into the Origins of Lignocellulose Decay Capabilities.</title>
        <authorList>
            <person name="Nagy L.G."/>
            <person name="Riley R."/>
            <person name="Tritt A."/>
            <person name="Adam C."/>
            <person name="Daum C."/>
            <person name="Floudas D."/>
            <person name="Sun H."/>
            <person name="Yadav J.S."/>
            <person name="Pangilinan J."/>
            <person name="Larsson K.H."/>
            <person name="Matsuura K."/>
            <person name="Barry K."/>
            <person name="Labutti K."/>
            <person name="Kuo R."/>
            <person name="Ohm R.A."/>
            <person name="Bhattacharya S.S."/>
            <person name="Shirouzu T."/>
            <person name="Yoshinaga Y."/>
            <person name="Martin F.M."/>
            <person name="Grigoriev I.V."/>
            <person name="Hibbett D.S."/>
        </authorList>
    </citation>
    <scope>NUCLEOTIDE SEQUENCE [LARGE SCALE GENOMIC DNA]</scope>
    <source>
        <strain evidence="3 4">HHB12733</strain>
    </source>
</reference>
<feature type="region of interest" description="Disordered" evidence="2">
    <location>
        <begin position="1"/>
        <end position="381"/>
    </location>
</feature>
<feature type="compositionally biased region" description="Basic and acidic residues" evidence="2">
    <location>
        <begin position="787"/>
        <end position="799"/>
    </location>
</feature>
<proteinExistence type="predicted"/>
<dbReference type="EMBL" id="KV423994">
    <property type="protein sequence ID" value="KZT55489.1"/>
    <property type="molecule type" value="Genomic_DNA"/>
</dbReference>
<gene>
    <name evidence="3" type="ORF">CALCODRAFT_498615</name>
</gene>
<evidence type="ECO:0000256" key="2">
    <source>
        <dbReference type="SAM" id="MobiDB-lite"/>
    </source>
</evidence>
<feature type="compositionally biased region" description="Pro residues" evidence="2">
    <location>
        <begin position="8"/>
        <end position="18"/>
    </location>
</feature>
<protein>
    <submittedName>
        <fullName evidence="3">Uncharacterized protein</fullName>
    </submittedName>
</protein>
<evidence type="ECO:0000256" key="1">
    <source>
        <dbReference type="SAM" id="Coils"/>
    </source>
</evidence>
<dbReference type="InParanoid" id="A0A165ETG1"/>
<feature type="compositionally biased region" description="Low complexity" evidence="2">
    <location>
        <begin position="121"/>
        <end position="140"/>
    </location>
</feature>
<feature type="compositionally biased region" description="Polar residues" evidence="2">
    <location>
        <begin position="234"/>
        <end position="249"/>
    </location>
</feature>
<dbReference type="OrthoDB" id="3358078at2759"/>
<name>A0A165ETG1_9BASI</name>
<feature type="coiled-coil region" evidence="1">
    <location>
        <begin position="507"/>
        <end position="541"/>
    </location>
</feature>
<feature type="region of interest" description="Disordered" evidence="2">
    <location>
        <begin position="776"/>
        <end position="829"/>
    </location>
</feature>
<evidence type="ECO:0000313" key="4">
    <source>
        <dbReference type="Proteomes" id="UP000076842"/>
    </source>
</evidence>
<accession>A0A165ETG1</accession>
<keyword evidence="1" id="KW-0175">Coiled coil</keyword>
<feature type="compositionally biased region" description="Acidic residues" evidence="2">
    <location>
        <begin position="804"/>
        <end position="814"/>
    </location>
</feature>
<evidence type="ECO:0000313" key="3">
    <source>
        <dbReference type="EMBL" id="KZT55489.1"/>
    </source>
</evidence>
<sequence>MSRSTAPTPAPDDGPSSPPASAHTLLRMRSATFTSYDDEPPPTFSRRTTATRPRLDMALSSSVSGSETEREPLPLHRRGSSIASFTNGDVAPQDEDDHTIHARHSRAFTAPRRQSADPGPRSASVMGMSGSGRSVATGSASGSGSGGGTTRAKVSPKVRKGLPVEFRRPGEEASPVSPEVAVTPPTMSRGTSYASTASTQRRRERETSITSDASFRSPSRAAERAAARRSMTSQAGSSNAADDSPSSRTVLIHEDRPPNRISSIRRARPPPPLTPREAEKASPLTASALSPRTPGGSRPRTLLGQELRAAGITSRRRLSDPPEETAAPVYAARKRFDGGSTREPYTPLASRLTERERERAPASAPRAQTSMSGSWRDRERQREREILRTDPMPSRATMRNIEFDRSQTAIPYDRPASVADWRAPTPDQERLNEPEHVRILWEALHTFGTNLGRVDGSDDGSGIGSGESRASVHGVSAVLGGARSAVTAIANLGDSVRHGVARGMQRVVQAELEEDMMDEDVEKWKEELKQWRQAGKEVDEAVRALTGLMLGVGRVVRDTGLGEGSMSSRRSADGAGVRRWSAAADPDGSATERERRLPLPSLQAHDTPPPNSRLAIRKRSTMAIPTSGGHAHSASLEYETPSPMSRHTSLRVRQAPRPQLPALPSESSIPRPATIRGERKASNASTASNSTLRGAPSAASPESGAGTPLTPGGSNRSLKDRLTNFPALSHSRPTTSIDTTTASATAPYAFSAASLTPHIATPSLPRRRRGSMRDSLQGLFSGAPKTNGDRDERMSRRDSVGSLDDLEGEPDMELDQERRLKRGERYFAG</sequence>
<dbReference type="AlphaFoldDB" id="A0A165ETG1"/>
<feature type="compositionally biased region" description="Low complexity" evidence="2">
    <location>
        <begin position="682"/>
        <end position="708"/>
    </location>
</feature>
<organism evidence="3 4">
    <name type="scientific">Calocera cornea HHB12733</name>
    <dbReference type="NCBI Taxonomy" id="1353952"/>
    <lineage>
        <taxon>Eukaryota</taxon>
        <taxon>Fungi</taxon>
        <taxon>Dikarya</taxon>
        <taxon>Basidiomycota</taxon>
        <taxon>Agaricomycotina</taxon>
        <taxon>Dacrymycetes</taxon>
        <taxon>Dacrymycetales</taxon>
        <taxon>Dacrymycetaceae</taxon>
        <taxon>Calocera</taxon>
    </lineage>
</organism>
<keyword evidence="4" id="KW-1185">Reference proteome</keyword>
<feature type="compositionally biased region" description="Polar residues" evidence="2">
    <location>
        <begin position="185"/>
        <end position="199"/>
    </location>
</feature>